<dbReference type="EMBL" id="LCQD01000038">
    <property type="protein sequence ID" value="KKW10406.1"/>
    <property type="molecule type" value="Genomic_DNA"/>
</dbReference>
<name>A0A0G1VVB7_9BACT</name>
<protein>
    <submittedName>
        <fullName evidence="1">Uncharacterized protein</fullName>
    </submittedName>
</protein>
<dbReference type="AlphaFoldDB" id="A0A0G1VVB7"/>
<sequence>MASIRMGGYCYFCGYLSNNMHKFFAELICALCADGIPASDPPKEGSTWANREVNYGDILLRMRDGTPLLAEAIGHSGYRICDGEGPLSMQALTHHFVNMACWEEQWRA</sequence>
<evidence type="ECO:0000313" key="2">
    <source>
        <dbReference type="Proteomes" id="UP000034588"/>
    </source>
</evidence>
<dbReference type="Proteomes" id="UP000034588">
    <property type="component" value="Unassembled WGS sequence"/>
</dbReference>
<comment type="caution">
    <text evidence="1">The sequence shown here is derived from an EMBL/GenBank/DDBJ whole genome shotgun (WGS) entry which is preliminary data.</text>
</comment>
<reference evidence="1 2" key="1">
    <citation type="journal article" date="2015" name="Nature">
        <title>rRNA introns, odd ribosomes, and small enigmatic genomes across a large radiation of phyla.</title>
        <authorList>
            <person name="Brown C.T."/>
            <person name="Hug L.A."/>
            <person name="Thomas B.C."/>
            <person name="Sharon I."/>
            <person name="Castelle C.J."/>
            <person name="Singh A."/>
            <person name="Wilkins M.J."/>
            <person name="Williams K.H."/>
            <person name="Banfield J.F."/>
        </authorList>
    </citation>
    <scope>NUCLEOTIDE SEQUENCE [LARGE SCALE GENOMIC DNA]</scope>
</reference>
<evidence type="ECO:0000313" key="1">
    <source>
        <dbReference type="EMBL" id="KKW10406.1"/>
    </source>
</evidence>
<gene>
    <name evidence="1" type="ORF">UY48_C0038G0006</name>
</gene>
<proteinExistence type="predicted"/>
<accession>A0A0G1VVB7</accession>
<organism evidence="1 2">
    <name type="scientific">Candidatus Gottesmanbacteria bacterium GW2011_GWB1_49_7</name>
    <dbReference type="NCBI Taxonomy" id="1618448"/>
    <lineage>
        <taxon>Bacteria</taxon>
        <taxon>Candidatus Gottesmaniibacteriota</taxon>
    </lineage>
</organism>